<name>A0AAX3XEG6_9PAST</name>
<sequence>MKRLEWLACALTETPILLANGQHIIVKIDNNFNERGFISVGYFAEVITPNSSVMIMEWNRYGDSEDLSEYDFKQPSNKNSLFKSKLSELENIWKDNNDLELTGKNRTETLVKTVMTNRFG</sequence>
<dbReference type="RefSeq" id="WP_039145096.1">
    <property type="nucleotide sequence ID" value="NZ_AP035889.1"/>
</dbReference>
<keyword evidence="2" id="KW-1185">Reference proteome</keyword>
<accession>A0AAX3XEG6</accession>
<evidence type="ECO:0000313" key="2">
    <source>
        <dbReference type="Proteomes" id="UP001226750"/>
    </source>
</evidence>
<dbReference type="Proteomes" id="UP001226750">
    <property type="component" value="Chromosome"/>
</dbReference>
<organism evidence="1 2">
    <name type="scientific">Gallibacterium anatis</name>
    <dbReference type="NCBI Taxonomy" id="750"/>
    <lineage>
        <taxon>Bacteria</taxon>
        <taxon>Pseudomonadati</taxon>
        <taxon>Pseudomonadota</taxon>
        <taxon>Gammaproteobacteria</taxon>
        <taxon>Pasteurellales</taxon>
        <taxon>Pasteurellaceae</taxon>
        <taxon>Gallibacterium</taxon>
    </lineage>
</organism>
<reference evidence="1 2" key="1">
    <citation type="submission" date="2023-06" db="EMBL/GenBank/DDBJ databases">
        <title>Complete Genome Sequence of Gallibacterium anatis Strain BJF12, Isolated from a chicken with diarrhea.</title>
        <authorList>
            <person name="Guo F."/>
            <person name="Bu W."/>
            <person name="Xu F."/>
            <person name="Wen T."/>
        </authorList>
    </citation>
    <scope>NUCLEOTIDE SEQUENCE [LARGE SCALE GENOMIC DNA]</scope>
    <source>
        <strain evidence="1 2">BJF12</strain>
    </source>
</reference>
<proteinExistence type="predicted"/>
<evidence type="ECO:0000313" key="1">
    <source>
        <dbReference type="EMBL" id="WIM80182.1"/>
    </source>
</evidence>
<protein>
    <submittedName>
        <fullName evidence="1">Uncharacterized protein</fullName>
    </submittedName>
</protein>
<dbReference type="EMBL" id="CP126975">
    <property type="protein sequence ID" value="WIM80182.1"/>
    <property type="molecule type" value="Genomic_DNA"/>
</dbReference>
<gene>
    <name evidence="1" type="ORF">QP018_02815</name>
</gene>
<dbReference type="AlphaFoldDB" id="A0AAX3XEG6"/>